<keyword evidence="1" id="KW-0689">Ribosomal protein</keyword>
<keyword evidence="1" id="KW-0934">Plastid</keyword>
<organism evidence="1">
    <name type="scientific">Boodleopsis sp. H.0758</name>
    <dbReference type="NCBI Taxonomy" id="2320802"/>
    <lineage>
        <taxon>Eukaryota</taxon>
        <taxon>Viridiplantae</taxon>
        <taxon>Chlorophyta</taxon>
        <taxon>core chlorophytes</taxon>
        <taxon>Ulvophyceae</taxon>
        <taxon>TCBD clade</taxon>
        <taxon>Bryopsidales</taxon>
        <taxon>Halimedineae</taxon>
        <taxon>Halimedaceae</taxon>
        <taxon>Rhipileae</taxon>
        <taxon>Boodleopsis</taxon>
    </lineage>
</organism>
<dbReference type="GeneID" id="38278760"/>
<sequence>MAVPKKRSSKSKSRNRKTLWKKKTFTKNYNKIFNLKLNSIIFKIKNL</sequence>
<dbReference type="EMBL" id="MH591104">
    <property type="protein sequence ID" value="AYC64959.1"/>
    <property type="molecule type" value="Genomic_DNA"/>
</dbReference>
<accession>A0A386AZU8</accession>
<dbReference type="InterPro" id="IPR011332">
    <property type="entry name" value="Ribosomal_zn-bd"/>
</dbReference>
<dbReference type="GO" id="GO:0006412">
    <property type="term" value="P:translation"/>
    <property type="evidence" value="ECO:0007669"/>
    <property type="project" value="InterPro"/>
</dbReference>
<reference evidence="1" key="2">
    <citation type="journal article" date="2019" name="Mol. Phylogenet. Evol.">
        <title>Reassessment of the classification of bryopsidales (chlorophyta) based on chloroplast phylogenomic analyses.</title>
        <authorList>
            <person name="Cremen M.C."/>
            <person name="Leliaert F."/>
            <person name="West J."/>
            <person name="Lam D.W."/>
            <person name="Shimada S."/>
            <person name="Lopez-Bautista J.M."/>
            <person name="Verbruggen H."/>
        </authorList>
    </citation>
    <scope>NUCLEOTIDE SEQUENCE</scope>
</reference>
<dbReference type="GO" id="GO:0005840">
    <property type="term" value="C:ribosome"/>
    <property type="evidence" value="ECO:0007669"/>
    <property type="project" value="UniProtKB-KW"/>
</dbReference>
<dbReference type="SUPFAM" id="SSF57829">
    <property type="entry name" value="Zn-binding ribosomal proteins"/>
    <property type="match status" value="1"/>
</dbReference>
<dbReference type="RefSeq" id="YP_009519028.1">
    <property type="nucleotide sequence ID" value="NC_039521.1"/>
</dbReference>
<keyword evidence="1" id="KW-0150">Chloroplast</keyword>
<reference evidence="1" key="1">
    <citation type="submission" date="2018-07" db="EMBL/GenBank/DDBJ databases">
        <authorList>
            <person name="Quirk P.G."/>
            <person name="Krulwich T.A."/>
        </authorList>
    </citation>
    <scope>NUCLEOTIDE SEQUENCE</scope>
</reference>
<evidence type="ECO:0000313" key="1">
    <source>
        <dbReference type="EMBL" id="AYC64959.1"/>
    </source>
</evidence>
<dbReference type="AlphaFoldDB" id="A0A386AZU8"/>
<protein>
    <submittedName>
        <fullName evidence="1">Ribosomal protein L32</fullName>
    </submittedName>
</protein>
<name>A0A386AZU8_9CHLO</name>
<keyword evidence="1" id="KW-0687">Ribonucleoprotein</keyword>
<proteinExistence type="predicted"/>
<geneLocation type="chloroplast" evidence="1"/>
<gene>
    <name evidence="1" type="primary">rpl32</name>
</gene>